<comment type="subcellular location">
    <subcellularLocation>
        <location evidence="1 8">Cytoplasm</location>
    </subcellularLocation>
</comment>
<dbReference type="InterPro" id="IPR011063">
    <property type="entry name" value="TilS/TtcA_N"/>
</dbReference>
<dbReference type="CDD" id="cd01992">
    <property type="entry name" value="TilS_N"/>
    <property type="match status" value="1"/>
</dbReference>
<dbReference type="RefSeq" id="WP_028387001.1">
    <property type="nucleotide sequence ID" value="NZ_CAAAHN010000001.1"/>
</dbReference>
<dbReference type="Pfam" id="PF11734">
    <property type="entry name" value="TilS_C"/>
    <property type="match status" value="1"/>
</dbReference>
<dbReference type="SUPFAM" id="SSF82829">
    <property type="entry name" value="MesJ substrate recognition domain-like"/>
    <property type="match status" value="1"/>
</dbReference>
<keyword evidence="6 8" id="KW-0067">ATP-binding</keyword>
<dbReference type="Gene3D" id="3.40.50.620">
    <property type="entry name" value="HUPs"/>
    <property type="match status" value="1"/>
</dbReference>
<evidence type="ECO:0000256" key="3">
    <source>
        <dbReference type="ARBA" id="ARBA00022598"/>
    </source>
</evidence>
<dbReference type="EMBL" id="LNYC01000032">
    <property type="protein sequence ID" value="KTD00648.1"/>
    <property type="molecule type" value="Genomic_DNA"/>
</dbReference>
<evidence type="ECO:0000256" key="2">
    <source>
        <dbReference type="ARBA" id="ARBA00022490"/>
    </source>
</evidence>
<sequence>MAESLLSPEWVETLSRFSTLYVGFSGGLDSTVLLHALCTNPSLAPKVRAVHVHHGLSAHADAWEAHCARVCETLSVPLLVRRVAFSERDNLEERARLARYAVFAECLDADDCLVLGHHQNDQAETVLMRLLRGSGVEGLAGMRAIRTFAAGMLARPLLNCPRARLEAVAERLGLCWVEDDSNACEALSRNFIRQSILPLIAGRYPGVIETLSRSAGHFEAAQVNLETLAHLDCTALATSSDRLALSYLLPLSPFRRDNVLRVWLRANGVRMPSAAVFQRITRELLTARPDAMPRVAWGEVQLCRYRDTLWLLPKSRVLSEMDAAPPFMTWDTFPDPLQLHDGRVLRASPAQAGLSVPPAAAVRTGFRAFGERMRWRGQTKAIKKLFQEWGVPPWERTRIPLVYINDELAAIVGFAIADPFFCRDGGWVLDIMHT</sequence>
<comment type="catalytic activity">
    <reaction evidence="7 8">
        <text>cytidine(34) in tRNA(Ile2) + L-lysine + ATP = lysidine(34) in tRNA(Ile2) + AMP + diphosphate + H(+)</text>
        <dbReference type="Rhea" id="RHEA:43744"/>
        <dbReference type="Rhea" id="RHEA-COMP:10625"/>
        <dbReference type="Rhea" id="RHEA-COMP:10670"/>
        <dbReference type="ChEBI" id="CHEBI:15378"/>
        <dbReference type="ChEBI" id="CHEBI:30616"/>
        <dbReference type="ChEBI" id="CHEBI:32551"/>
        <dbReference type="ChEBI" id="CHEBI:33019"/>
        <dbReference type="ChEBI" id="CHEBI:82748"/>
        <dbReference type="ChEBI" id="CHEBI:83665"/>
        <dbReference type="ChEBI" id="CHEBI:456215"/>
        <dbReference type="EC" id="6.3.4.19"/>
    </reaction>
</comment>
<dbReference type="InterPro" id="IPR012795">
    <property type="entry name" value="tRNA_Ile_lys_synt_N"/>
</dbReference>
<dbReference type="InterPro" id="IPR012094">
    <property type="entry name" value="tRNA_Ile_lys_synt"/>
</dbReference>
<dbReference type="GO" id="GO:0032267">
    <property type="term" value="F:tRNA(Ile)-lysidine synthase activity"/>
    <property type="evidence" value="ECO:0007669"/>
    <property type="project" value="UniProtKB-EC"/>
</dbReference>
<reference evidence="9 10" key="1">
    <citation type="submission" date="2015-11" db="EMBL/GenBank/DDBJ databases">
        <title>Genomic analysis of 38 Legionella species identifies large and diverse effector repertoires.</title>
        <authorList>
            <person name="Burstein D."/>
            <person name="Amaro F."/>
            <person name="Zusman T."/>
            <person name="Lifshitz Z."/>
            <person name="Cohen O."/>
            <person name="Gilbert J.A."/>
            <person name="Pupko T."/>
            <person name="Shuman H.A."/>
            <person name="Segal G."/>
        </authorList>
    </citation>
    <scope>NUCLEOTIDE SEQUENCE [LARGE SCALE GENOMIC DNA]</scope>
    <source>
        <strain evidence="9 10">ATCC 49504</strain>
    </source>
</reference>
<dbReference type="SUPFAM" id="SSF52402">
    <property type="entry name" value="Adenine nucleotide alpha hydrolases-like"/>
    <property type="match status" value="1"/>
</dbReference>
<evidence type="ECO:0000256" key="1">
    <source>
        <dbReference type="ARBA" id="ARBA00004496"/>
    </source>
</evidence>
<comment type="domain">
    <text evidence="8">The N-terminal region contains the highly conserved SGGXDS motif, predicted to be a P-loop motif involved in ATP binding.</text>
</comment>
<dbReference type="GO" id="GO:0005524">
    <property type="term" value="F:ATP binding"/>
    <property type="evidence" value="ECO:0007669"/>
    <property type="project" value="UniProtKB-UniRule"/>
</dbReference>
<name>A0A0W0TY40_9GAMM</name>
<keyword evidence="3 8" id="KW-0436">Ligase</keyword>
<dbReference type="PANTHER" id="PTHR43033">
    <property type="entry name" value="TRNA(ILE)-LYSIDINE SYNTHASE-RELATED"/>
    <property type="match status" value="1"/>
</dbReference>
<feature type="binding site" evidence="8">
    <location>
        <begin position="25"/>
        <end position="30"/>
    </location>
    <ligand>
        <name>ATP</name>
        <dbReference type="ChEBI" id="CHEBI:30616"/>
    </ligand>
</feature>
<comment type="caution">
    <text evidence="9">The sequence shown here is derived from an EMBL/GenBank/DDBJ whole genome shotgun (WGS) entry which is preliminary data.</text>
</comment>
<dbReference type="HAMAP" id="MF_01161">
    <property type="entry name" value="tRNA_Ile_lys_synt"/>
    <property type="match status" value="1"/>
</dbReference>
<comment type="similarity">
    <text evidence="8">Belongs to the tRNA(Ile)-lysidine synthase family.</text>
</comment>
<dbReference type="GO" id="GO:0005737">
    <property type="term" value="C:cytoplasm"/>
    <property type="evidence" value="ECO:0007669"/>
    <property type="project" value="UniProtKB-SubCell"/>
</dbReference>
<dbReference type="InterPro" id="IPR012796">
    <property type="entry name" value="Lysidine-tRNA-synth_C"/>
</dbReference>
<dbReference type="NCBIfam" id="TIGR02433">
    <property type="entry name" value="lysidine_TilS_C"/>
    <property type="match status" value="1"/>
</dbReference>
<evidence type="ECO:0000256" key="6">
    <source>
        <dbReference type="ARBA" id="ARBA00022840"/>
    </source>
</evidence>
<protein>
    <recommendedName>
        <fullName evidence="8">tRNA(Ile)-lysidine synthase</fullName>
        <ecNumber evidence="8">6.3.4.19</ecNumber>
    </recommendedName>
    <alternativeName>
        <fullName evidence="8">tRNA(Ile)-2-lysyl-cytidine synthase</fullName>
    </alternativeName>
    <alternativeName>
        <fullName evidence="8">tRNA(Ile)-lysidine synthetase</fullName>
    </alternativeName>
</protein>
<dbReference type="Proteomes" id="UP000054785">
    <property type="component" value="Unassembled WGS sequence"/>
</dbReference>
<evidence type="ECO:0000256" key="8">
    <source>
        <dbReference type="HAMAP-Rule" id="MF_01161"/>
    </source>
</evidence>
<proteinExistence type="inferred from homology"/>
<dbReference type="Pfam" id="PF01171">
    <property type="entry name" value="ATP_bind_3"/>
    <property type="match status" value="1"/>
</dbReference>
<dbReference type="AlphaFoldDB" id="A0A0W0TY40"/>
<comment type="function">
    <text evidence="8">Ligates lysine onto the cytidine present at position 34 of the AUA codon-specific tRNA(Ile) that contains the anticodon CAU, in an ATP-dependent manner. Cytidine is converted to lysidine, thus changing the amino acid specificity of the tRNA from methionine to isoleucine.</text>
</comment>
<evidence type="ECO:0000256" key="4">
    <source>
        <dbReference type="ARBA" id="ARBA00022694"/>
    </source>
</evidence>
<dbReference type="Pfam" id="PF09179">
    <property type="entry name" value="TilS"/>
    <property type="match status" value="1"/>
</dbReference>
<keyword evidence="4 8" id="KW-0819">tRNA processing</keyword>
<dbReference type="NCBIfam" id="TIGR02432">
    <property type="entry name" value="lysidine_TilS_N"/>
    <property type="match status" value="1"/>
</dbReference>
<keyword evidence="2 8" id="KW-0963">Cytoplasm</keyword>
<dbReference type="Gene3D" id="1.20.59.20">
    <property type="match status" value="1"/>
</dbReference>
<dbReference type="EC" id="6.3.4.19" evidence="8"/>
<dbReference type="SUPFAM" id="SSF56037">
    <property type="entry name" value="PheT/TilS domain"/>
    <property type="match status" value="1"/>
</dbReference>
<dbReference type="PANTHER" id="PTHR43033:SF1">
    <property type="entry name" value="TRNA(ILE)-LYSIDINE SYNTHASE-RELATED"/>
    <property type="match status" value="1"/>
</dbReference>
<dbReference type="OrthoDB" id="9807403at2"/>
<evidence type="ECO:0000256" key="7">
    <source>
        <dbReference type="ARBA" id="ARBA00048539"/>
    </source>
</evidence>
<dbReference type="PATRIC" id="fig|45065.4.peg.982"/>
<dbReference type="STRING" id="45065.Lgee_0912"/>
<evidence type="ECO:0000256" key="5">
    <source>
        <dbReference type="ARBA" id="ARBA00022741"/>
    </source>
</evidence>
<accession>A0A0W0TY40</accession>
<dbReference type="GO" id="GO:0006400">
    <property type="term" value="P:tRNA modification"/>
    <property type="evidence" value="ECO:0007669"/>
    <property type="project" value="UniProtKB-UniRule"/>
</dbReference>
<evidence type="ECO:0000313" key="10">
    <source>
        <dbReference type="Proteomes" id="UP000054785"/>
    </source>
</evidence>
<keyword evidence="10" id="KW-1185">Reference proteome</keyword>
<gene>
    <name evidence="8" type="primary">tilS</name>
    <name evidence="9" type="ORF">Lgee_0912</name>
</gene>
<organism evidence="9 10">
    <name type="scientific">Legionella geestiana</name>
    <dbReference type="NCBI Taxonomy" id="45065"/>
    <lineage>
        <taxon>Bacteria</taxon>
        <taxon>Pseudomonadati</taxon>
        <taxon>Pseudomonadota</taxon>
        <taxon>Gammaproteobacteria</taxon>
        <taxon>Legionellales</taxon>
        <taxon>Legionellaceae</taxon>
        <taxon>Legionella</taxon>
    </lineage>
</organism>
<dbReference type="SMART" id="SM00977">
    <property type="entry name" value="TilS_C"/>
    <property type="match status" value="1"/>
</dbReference>
<dbReference type="InterPro" id="IPR015262">
    <property type="entry name" value="tRNA_Ile_lys_synt_subst-bd"/>
</dbReference>
<dbReference type="InterPro" id="IPR014729">
    <property type="entry name" value="Rossmann-like_a/b/a_fold"/>
</dbReference>
<keyword evidence="5 8" id="KW-0547">Nucleotide-binding</keyword>
<evidence type="ECO:0000313" key="9">
    <source>
        <dbReference type="EMBL" id="KTD00648.1"/>
    </source>
</evidence>